<feature type="compositionally biased region" description="Low complexity" evidence="1">
    <location>
        <begin position="83"/>
        <end position="94"/>
    </location>
</feature>
<accession>A0A540KCT2</accession>
<name>A0A540KCT2_MALBA</name>
<feature type="compositionally biased region" description="Polar residues" evidence="1">
    <location>
        <begin position="48"/>
        <end position="82"/>
    </location>
</feature>
<protein>
    <submittedName>
        <fullName evidence="2">Uncharacterized protein</fullName>
    </submittedName>
</protein>
<feature type="compositionally biased region" description="Low complexity" evidence="1">
    <location>
        <begin position="35"/>
        <end position="47"/>
    </location>
</feature>
<keyword evidence="3" id="KW-1185">Reference proteome</keyword>
<comment type="caution">
    <text evidence="2">The sequence shown here is derived from an EMBL/GenBank/DDBJ whole genome shotgun (WGS) entry which is preliminary data.</text>
</comment>
<dbReference type="AlphaFoldDB" id="A0A540KCT2"/>
<evidence type="ECO:0000313" key="3">
    <source>
        <dbReference type="Proteomes" id="UP000315295"/>
    </source>
</evidence>
<organism evidence="2 3">
    <name type="scientific">Malus baccata</name>
    <name type="common">Siberian crab apple</name>
    <name type="synonym">Pyrus baccata</name>
    <dbReference type="NCBI Taxonomy" id="106549"/>
    <lineage>
        <taxon>Eukaryota</taxon>
        <taxon>Viridiplantae</taxon>
        <taxon>Streptophyta</taxon>
        <taxon>Embryophyta</taxon>
        <taxon>Tracheophyta</taxon>
        <taxon>Spermatophyta</taxon>
        <taxon>Magnoliopsida</taxon>
        <taxon>eudicotyledons</taxon>
        <taxon>Gunneridae</taxon>
        <taxon>Pentapetalae</taxon>
        <taxon>rosids</taxon>
        <taxon>fabids</taxon>
        <taxon>Rosales</taxon>
        <taxon>Rosaceae</taxon>
        <taxon>Amygdaloideae</taxon>
        <taxon>Maleae</taxon>
        <taxon>Malus</taxon>
    </lineage>
</organism>
<proteinExistence type="predicted"/>
<sequence>MVQLGSTVPTKIRESTRFNPYFKIWQKREGAKKNSSSTRPLSSRLSLNQHDTTTELYDNGMQETQHANIQATATRGMSQNRAPHTTTHSSTPSSDQLDVTQPSHDSEIHETQQTSIKNQPLSVEGTENVESWSDAQHEDQ</sequence>
<dbReference type="Proteomes" id="UP000315295">
    <property type="component" value="Unassembled WGS sequence"/>
</dbReference>
<gene>
    <name evidence="2" type="ORF">C1H46_042434</name>
</gene>
<evidence type="ECO:0000313" key="2">
    <source>
        <dbReference type="EMBL" id="TQD72038.1"/>
    </source>
</evidence>
<feature type="compositionally biased region" description="Polar residues" evidence="1">
    <location>
        <begin position="111"/>
        <end position="121"/>
    </location>
</feature>
<dbReference type="EMBL" id="VIEB01001458">
    <property type="protein sequence ID" value="TQD72038.1"/>
    <property type="molecule type" value="Genomic_DNA"/>
</dbReference>
<reference evidence="2 3" key="1">
    <citation type="journal article" date="2019" name="G3 (Bethesda)">
        <title>Sequencing of a Wild Apple (Malus baccata) Genome Unravels the Differences Between Cultivated and Wild Apple Species Regarding Disease Resistance and Cold Tolerance.</title>
        <authorList>
            <person name="Chen X."/>
        </authorList>
    </citation>
    <scope>NUCLEOTIDE SEQUENCE [LARGE SCALE GENOMIC DNA]</scope>
    <source>
        <strain evidence="3">cv. Shandingzi</strain>
        <tissue evidence="2">Leaves</tissue>
    </source>
</reference>
<evidence type="ECO:0000256" key="1">
    <source>
        <dbReference type="SAM" id="MobiDB-lite"/>
    </source>
</evidence>
<feature type="region of interest" description="Disordered" evidence="1">
    <location>
        <begin position="29"/>
        <end position="140"/>
    </location>
</feature>